<evidence type="ECO:0008006" key="4">
    <source>
        <dbReference type="Google" id="ProtNLM"/>
    </source>
</evidence>
<keyword evidence="3" id="KW-1185">Reference proteome</keyword>
<dbReference type="InterPro" id="IPR019734">
    <property type="entry name" value="TPR_rpt"/>
</dbReference>
<dbReference type="InterPro" id="IPR011990">
    <property type="entry name" value="TPR-like_helical_dom_sf"/>
</dbReference>
<dbReference type="Pfam" id="PF13374">
    <property type="entry name" value="TPR_10"/>
    <property type="match status" value="2"/>
</dbReference>
<name>A0ABP9D4X6_9ACTN</name>
<proteinExistence type="predicted"/>
<feature type="compositionally biased region" description="Low complexity" evidence="1">
    <location>
        <begin position="857"/>
        <end position="874"/>
    </location>
</feature>
<evidence type="ECO:0000256" key="1">
    <source>
        <dbReference type="SAM" id="MobiDB-lite"/>
    </source>
</evidence>
<feature type="region of interest" description="Disordered" evidence="1">
    <location>
        <begin position="1289"/>
        <end position="1312"/>
    </location>
</feature>
<dbReference type="Proteomes" id="UP001501265">
    <property type="component" value="Unassembled WGS sequence"/>
</dbReference>
<comment type="caution">
    <text evidence="2">The sequence shown here is derived from an EMBL/GenBank/DDBJ whole genome shotgun (WGS) entry which is preliminary data.</text>
</comment>
<feature type="region of interest" description="Disordered" evidence="1">
    <location>
        <begin position="826"/>
        <end position="874"/>
    </location>
</feature>
<protein>
    <recommendedName>
        <fullName evidence="4">Tetratricopeptide repeat protein</fullName>
    </recommendedName>
</protein>
<dbReference type="RefSeq" id="WP_345624546.1">
    <property type="nucleotide sequence ID" value="NZ_BAABIG010000090.1"/>
</dbReference>
<dbReference type="SUPFAM" id="SSF48452">
    <property type="entry name" value="TPR-like"/>
    <property type="match status" value="2"/>
</dbReference>
<dbReference type="SUPFAM" id="SSF50494">
    <property type="entry name" value="Trypsin-like serine proteases"/>
    <property type="match status" value="1"/>
</dbReference>
<dbReference type="InterPro" id="IPR009003">
    <property type="entry name" value="Peptidase_S1_PA"/>
</dbReference>
<organism evidence="2 3">
    <name type="scientific">Streptomyces ziwulingensis</name>
    <dbReference type="NCBI Taxonomy" id="1045501"/>
    <lineage>
        <taxon>Bacteria</taxon>
        <taxon>Bacillati</taxon>
        <taxon>Actinomycetota</taxon>
        <taxon>Actinomycetes</taxon>
        <taxon>Kitasatosporales</taxon>
        <taxon>Streptomycetaceae</taxon>
        <taxon>Streptomyces</taxon>
    </lineage>
</organism>
<sequence length="1312" mass="140509">MNRARLAAVRTTLAGKHPRVGSGCVIGPGLVLTAGHALQPLGAAVAADGVHVQVQFLTTNRLVPAEIAWDGRRYGLDAAVLRIAPDRRPAEVPDSPVRFGRFVTLRAGQPCDTVGFARVQGARRADGLETAQVSGTVSPGDGMLGGRWELSVDRAPAGLGESPWSGMSGSALWSGRLLCGVIGVDLAHWQHGKLQAVPAHRLLAEPSLRALLRSELGHVPVAEPVELDALCEPAVPARAPRLPSELLRPQAESVPFGGRERELRDFVDWCGDGGGLATRLITGLGGQGKTRFARELAVTMATRGWVTARLRESDTDRAELVRGLQALTEVDQRMLLVLDYAETSPDLVGNVLETLQARGGHHPVRVVLIARSAGEWWEQLPGATPRSAGVLSGARTVELREVATTAPDRERRYREAVGALARGLPALGTPAEAGRADWAGVARTVLARPYRDTGNGSALHLHMRALLDLLTAADQRAAARRARTRAEPDGGRPPADPDVRAELLGHERRYWRRTADSLPGPGLALGGSGQDSLADIVAVATLTSATRADRAVELLSLLPGAAGDRAPRAAAEWLHELYPPAEGSYWGALEPDLLGEYHVASRVRHHPGLLPALLPRLRGREAERALTVLARAEAQPGCPCPDLADRVERLIVDHPSALAVPAAVVAGRSENPGFLLGALRALAARSDLSPELLETLHAVVPGGSRLLGEQALGLAERLARMHRRRAWLTGGEPRLSSPRVRADVARAEHNLAVRLVSVRRWTEAVESSGRAIRLYRGLSRARPATYLPLLAESLGVRWAALSELGRYREALTDCAEAVRVNRRLVADGPAGPAAPGDPERDGTEPAGGRTAGGPGAGRAPVPYRGAADRPGPVPARVPAAAGAAAALVAEAAALVGPEPGPRGAAAVPGRTAALDTEAMTHRARLAQALNNLSVVLAARDFREEALAAAEEAVEISEELVHLRPVRHHLALLAGALHNLANRLSPGRSALETVTHAVLIRRRLAQVHPDAYLPGLMESLHNQALELAALGRYSAARRVIDEALRVTLQLVEDQPALYRPALPRVLRTRAGVLNRTGDGFEAARSAFRALLLYRDLARTAPARYHEDIEAALRQAASVAWDAFENVDRRRGALWWGGLRGEASRLAAERAAREYRERLRDTRWPRARARLAQWAGVRLRVERPREPVRSGRPASLPVVRVTVPTVLQVPREDEMARDRRAFRALLGPGDLIRSPPPGVPRPPAPVGLAWALELNPELEELLEPLGPLVYEGEELNSALRQLLKPLEHLAREAGPVPDAEASGAPAPDGCEEVT</sequence>
<accession>A0ABP9D4X6</accession>
<dbReference type="Gene3D" id="1.25.40.10">
    <property type="entry name" value="Tetratricopeptide repeat domain"/>
    <property type="match status" value="2"/>
</dbReference>
<feature type="region of interest" description="Disordered" evidence="1">
    <location>
        <begin position="479"/>
        <end position="499"/>
    </location>
</feature>
<reference evidence="3" key="1">
    <citation type="journal article" date="2019" name="Int. J. Syst. Evol. Microbiol.">
        <title>The Global Catalogue of Microorganisms (GCM) 10K type strain sequencing project: providing services to taxonomists for standard genome sequencing and annotation.</title>
        <authorList>
            <consortium name="The Broad Institute Genomics Platform"/>
            <consortium name="The Broad Institute Genome Sequencing Center for Infectious Disease"/>
            <person name="Wu L."/>
            <person name="Ma J."/>
        </authorList>
    </citation>
    <scope>NUCLEOTIDE SEQUENCE [LARGE SCALE GENOMIC DNA]</scope>
    <source>
        <strain evidence="3">JCM 18081</strain>
    </source>
</reference>
<dbReference type="InterPro" id="IPR027417">
    <property type="entry name" value="P-loop_NTPase"/>
</dbReference>
<dbReference type="SUPFAM" id="SSF52540">
    <property type="entry name" value="P-loop containing nucleoside triphosphate hydrolases"/>
    <property type="match status" value="1"/>
</dbReference>
<dbReference type="SMART" id="SM00028">
    <property type="entry name" value="TPR"/>
    <property type="match status" value="3"/>
</dbReference>
<dbReference type="EMBL" id="BAABIG010000090">
    <property type="protein sequence ID" value="GAA4824544.1"/>
    <property type="molecule type" value="Genomic_DNA"/>
</dbReference>
<feature type="compositionally biased region" description="Basic and acidic residues" evidence="1">
    <location>
        <begin position="484"/>
        <end position="499"/>
    </location>
</feature>
<evidence type="ECO:0000313" key="3">
    <source>
        <dbReference type="Proteomes" id="UP001501265"/>
    </source>
</evidence>
<feature type="compositionally biased region" description="Low complexity" evidence="1">
    <location>
        <begin position="826"/>
        <end position="836"/>
    </location>
</feature>
<gene>
    <name evidence="2" type="ORF">GCM10023220_67910</name>
</gene>
<evidence type="ECO:0000313" key="2">
    <source>
        <dbReference type="EMBL" id="GAA4824544.1"/>
    </source>
</evidence>